<dbReference type="KEGG" id="gti:FXF46_14235"/>
<reference evidence="1 2" key="1">
    <citation type="submission" date="2019-08" db="EMBL/GenBank/DDBJ databases">
        <title>Gluconobacter frateurii HD924 genome.</title>
        <authorList>
            <person name="Liu Y."/>
            <person name="Zhang P."/>
        </authorList>
    </citation>
    <scope>NUCLEOTIDE SEQUENCE [LARGE SCALE GENOMIC DNA]</scope>
    <source>
        <strain evidence="1 2">HD924</strain>
    </source>
</reference>
<sequence>MSSTLLNIETALNYVSGSGKNTTVKLGSLTLSGPEVPDALRVGGEQVLVIHRLPGGDKIIDNGGNDPYRLSLTGRFQGTNALTRAQTIDTMRLAAKTVTFSAAGGNWQALIRSYAYTYAQKGAVIQYELELEVIPSSAAASATGTSALSSLVGSGVTGALSTVTSTIADVSSVASTITSTAQNVIGQITPIANMIGVGGPLAKAQDALTSVSGMATTGENLANLPTALSGTITGLQSTVGQLSSTVEQAGANIESLGTSNAASLLAIAGNSQIQVGALEASQSASVALKNAQAVSGQ</sequence>
<dbReference type="EMBL" id="CP043043">
    <property type="protein sequence ID" value="QEH97277.1"/>
    <property type="molecule type" value="Genomic_DNA"/>
</dbReference>
<evidence type="ECO:0000313" key="1">
    <source>
        <dbReference type="EMBL" id="QEH97277.1"/>
    </source>
</evidence>
<proteinExistence type="predicted"/>
<evidence type="ECO:0000313" key="2">
    <source>
        <dbReference type="Proteomes" id="UP000323560"/>
    </source>
</evidence>
<protein>
    <submittedName>
        <fullName evidence="1">Uncharacterized protein</fullName>
    </submittedName>
</protein>
<organism evidence="1 2">
    <name type="scientific">Gluconobacter thailandicus</name>
    <dbReference type="NCBI Taxonomy" id="257438"/>
    <lineage>
        <taxon>Bacteria</taxon>
        <taxon>Pseudomonadati</taxon>
        <taxon>Pseudomonadota</taxon>
        <taxon>Alphaproteobacteria</taxon>
        <taxon>Acetobacterales</taxon>
        <taxon>Acetobacteraceae</taxon>
        <taxon>Gluconobacter</taxon>
    </lineage>
</organism>
<dbReference type="Proteomes" id="UP000323560">
    <property type="component" value="Chromosome"/>
</dbReference>
<dbReference type="AlphaFoldDB" id="A0AAP9JIK5"/>
<dbReference type="RefSeq" id="WP_148620934.1">
    <property type="nucleotide sequence ID" value="NZ_CP043043.1"/>
</dbReference>
<gene>
    <name evidence="1" type="ORF">FXF46_14235</name>
</gene>
<accession>A0AAP9JIK5</accession>
<name>A0AAP9JIK5_GLUTH</name>